<name>A0A9D4KLM0_DREPO</name>
<organism evidence="1 3">
    <name type="scientific">Dreissena polymorpha</name>
    <name type="common">Zebra mussel</name>
    <name type="synonym">Mytilus polymorpha</name>
    <dbReference type="NCBI Taxonomy" id="45954"/>
    <lineage>
        <taxon>Eukaryota</taxon>
        <taxon>Metazoa</taxon>
        <taxon>Spiralia</taxon>
        <taxon>Lophotrochozoa</taxon>
        <taxon>Mollusca</taxon>
        <taxon>Bivalvia</taxon>
        <taxon>Autobranchia</taxon>
        <taxon>Heteroconchia</taxon>
        <taxon>Euheterodonta</taxon>
        <taxon>Imparidentia</taxon>
        <taxon>Neoheterodontei</taxon>
        <taxon>Myida</taxon>
        <taxon>Dreissenoidea</taxon>
        <taxon>Dreissenidae</taxon>
        <taxon>Dreissena</taxon>
    </lineage>
</organism>
<reference evidence="1" key="2">
    <citation type="submission" date="2020-11" db="EMBL/GenBank/DDBJ databases">
        <authorList>
            <person name="McCartney M.A."/>
            <person name="Auch B."/>
            <person name="Kono T."/>
            <person name="Mallez S."/>
            <person name="Becker A."/>
            <person name="Gohl D.M."/>
            <person name="Silverstein K.A.T."/>
            <person name="Koren S."/>
            <person name="Bechman K.B."/>
            <person name="Herman A."/>
            <person name="Abrahante J.E."/>
            <person name="Garbe J."/>
        </authorList>
    </citation>
    <scope>NUCLEOTIDE SEQUENCE</scope>
    <source>
        <strain evidence="1">Duluth1</strain>
        <tissue evidence="1">Whole animal</tissue>
    </source>
</reference>
<evidence type="ECO:0000313" key="2">
    <source>
        <dbReference type="EMBL" id="KAH3855310.1"/>
    </source>
</evidence>
<dbReference type="EMBL" id="JAIWYP010000004">
    <property type="protein sequence ID" value="KAH3841825.1"/>
    <property type="molecule type" value="Genomic_DNA"/>
</dbReference>
<evidence type="ECO:0000313" key="3">
    <source>
        <dbReference type="Proteomes" id="UP000828390"/>
    </source>
</evidence>
<dbReference type="AlphaFoldDB" id="A0A9D4KLM0"/>
<evidence type="ECO:0000313" key="1">
    <source>
        <dbReference type="EMBL" id="KAH3841825.1"/>
    </source>
</evidence>
<reference evidence="1" key="1">
    <citation type="journal article" date="2019" name="bioRxiv">
        <title>The Genome of the Zebra Mussel, Dreissena polymorpha: A Resource for Invasive Species Research.</title>
        <authorList>
            <person name="McCartney M.A."/>
            <person name="Auch B."/>
            <person name="Kono T."/>
            <person name="Mallez S."/>
            <person name="Zhang Y."/>
            <person name="Obille A."/>
            <person name="Becker A."/>
            <person name="Abrahante J.E."/>
            <person name="Garbe J."/>
            <person name="Badalamenti J.P."/>
            <person name="Herman A."/>
            <person name="Mangelson H."/>
            <person name="Liachko I."/>
            <person name="Sullivan S."/>
            <person name="Sone E.D."/>
            <person name="Koren S."/>
            <person name="Silverstein K.A.T."/>
            <person name="Beckman K.B."/>
            <person name="Gohl D.M."/>
        </authorList>
    </citation>
    <scope>NUCLEOTIDE SEQUENCE</scope>
    <source>
        <strain evidence="1">Duluth1</strain>
        <tissue evidence="1">Whole animal</tissue>
    </source>
</reference>
<accession>A0A9D4KLM0</accession>
<protein>
    <submittedName>
        <fullName evidence="1">Uncharacterized protein</fullName>
    </submittedName>
</protein>
<proteinExistence type="predicted"/>
<dbReference type="EMBL" id="JAIWYP010000003">
    <property type="protein sequence ID" value="KAH3855310.1"/>
    <property type="molecule type" value="Genomic_DNA"/>
</dbReference>
<keyword evidence="3" id="KW-1185">Reference proteome</keyword>
<gene>
    <name evidence="2" type="ORF">DPMN_097876</name>
    <name evidence="1" type="ORF">DPMN_115306</name>
</gene>
<sequence>MASSPDTKKELFRHMHYFRWTTIGYALISWHQADIYPDSIDLFDGDSQQPRLHVATRLGHVGPRHPDVFKPARCNVQ</sequence>
<dbReference type="Proteomes" id="UP000828390">
    <property type="component" value="Unassembled WGS sequence"/>
</dbReference>
<comment type="caution">
    <text evidence="1">The sequence shown here is derived from an EMBL/GenBank/DDBJ whole genome shotgun (WGS) entry which is preliminary data.</text>
</comment>